<proteinExistence type="predicted"/>
<dbReference type="Proteomes" id="UP001179952">
    <property type="component" value="Unassembled WGS sequence"/>
</dbReference>
<keyword evidence="2" id="KW-1185">Reference proteome</keyword>
<evidence type="ECO:0000313" key="1">
    <source>
        <dbReference type="EMBL" id="KAK1259326.1"/>
    </source>
</evidence>
<sequence>MVKQFWAMVGAQTGYGMFDRLRVAGKAMKKKEVNGLAAVISQSIVPIGAWVI</sequence>
<accession>A0AAV9A5B7</accession>
<reference evidence="1" key="1">
    <citation type="journal article" date="2023" name="Nat. Commun.">
        <title>Diploid and tetraploid genomes of Acorus and the evolution of monocots.</title>
        <authorList>
            <person name="Ma L."/>
            <person name="Liu K.W."/>
            <person name="Li Z."/>
            <person name="Hsiao Y.Y."/>
            <person name="Qi Y."/>
            <person name="Fu T."/>
            <person name="Tang G.D."/>
            <person name="Zhang D."/>
            <person name="Sun W.H."/>
            <person name="Liu D.K."/>
            <person name="Li Y."/>
            <person name="Chen G.Z."/>
            <person name="Liu X.D."/>
            <person name="Liao X.Y."/>
            <person name="Jiang Y.T."/>
            <person name="Yu X."/>
            <person name="Hao Y."/>
            <person name="Huang J."/>
            <person name="Zhao X.W."/>
            <person name="Ke S."/>
            <person name="Chen Y.Y."/>
            <person name="Wu W.L."/>
            <person name="Hsu J.L."/>
            <person name="Lin Y.F."/>
            <person name="Huang M.D."/>
            <person name="Li C.Y."/>
            <person name="Huang L."/>
            <person name="Wang Z.W."/>
            <person name="Zhao X."/>
            <person name="Zhong W.Y."/>
            <person name="Peng D.H."/>
            <person name="Ahmad S."/>
            <person name="Lan S."/>
            <person name="Zhang J.S."/>
            <person name="Tsai W.C."/>
            <person name="Van de Peer Y."/>
            <person name="Liu Z.J."/>
        </authorList>
    </citation>
    <scope>NUCLEOTIDE SEQUENCE</scope>
    <source>
        <strain evidence="1">SCP</strain>
    </source>
</reference>
<name>A0AAV9A5B7_ACOGR</name>
<gene>
    <name evidence="1" type="ORF">QJS04_geneDACA005498</name>
</gene>
<protein>
    <submittedName>
        <fullName evidence="1">Uncharacterized protein</fullName>
    </submittedName>
</protein>
<evidence type="ECO:0000313" key="2">
    <source>
        <dbReference type="Proteomes" id="UP001179952"/>
    </source>
</evidence>
<organism evidence="1 2">
    <name type="scientific">Acorus gramineus</name>
    <name type="common">Dwarf sweet flag</name>
    <dbReference type="NCBI Taxonomy" id="55184"/>
    <lineage>
        <taxon>Eukaryota</taxon>
        <taxon>Viridiplantae</taxon>
        <taxon>Streptophyta</taxon>
        <taxon>Embryophyta</taxon>
        <taxon>Tracheophyta</taxon>
        <taxon>Spermatophyta</taxon>
        <taxon>Magnoliopsida</taxon>
        <taxon>Liliopsida</taxon>
        <taxon>Acoraceae</taxon>
        <taxon>Acorus</taxon>
    </lineage>
</organism>
<dbReference type="EMBL" id="JAUJYN010000012">
    <property type="protein sequence ID" value="KAK1259326.1"/>
    <property type="molecule type" value="Genomic_DNA"/>
</dbReference>
<reference evidence="1" key="2">
    <citation type="submission" date="2023-06" db="EMBL/GenBank/DDBJ databases">
        <authorList>
            <person name="Ma L."/>
            <person name="Liu K.-W."/>
            <person name="Li Z."/>
            <person name="Hsiao Y.-Y."/>
            <person name="Qi Y."/>
            <person name="Fu T."/>
            <person name="Tang G."/>
            <person name="Zhang D."/>
            <person name="Sun W.-H."/>
            <person name="Liu D.-K."/>
            <person name="Li Y."/>
            <person name="Chen G.-Z."/>
            <person name="Liu X.-D."/>
            <person name="Liao X.-Y."/>
            <person name="Jiang Y.-T."/>
            <person name="Yu X."/>
            <person name="Hao Y."/>
            <person name="Huang J."/>
            <person name="Zhao X.-W."/>
            <person name="Ke S."/>
            <person name="Chen Y.-Y."/>
            <person name="Wu W.-L."/>
            <person name="Hsu J.-L."/>
            <person name="Lin Y.-F."/>
            <person name="Huang M.-D."/>
            <person name="Li C.-Y."/>
            <person name="Huang L."/>
            <person name="Wang Z.-W."/>
            <person name="Zhao X."/>
            <person name="Zhong W.-Y."/>
            <person name="Peng D.-H."/>
            <person name="Ahmad S."/>
            <person name="Lan S."/>
            <person name="Zhang J.-S."/>
            <person name="Tsai W.-C."/>
            <person name="Van De Peer Y."/>
            <person name="Liu Z.-J."/>
        </authorList>
    </citation>
    <scope>NUCLEOTIDE SEQUENCE</scope>
    <source>
        <strain evidence="1">SCP</strain>
        <tissue evidence="1">Leaves</tissue>
    </source>
</reference>
<comment type="caution">
    <text evidence="1">The sequence shown here is derived from an EMBL/GenBank/DDBJ whole genome shotgun (WGS) entry which is preliminary data.</text>
</comment>
<dbReference type="AlphaFoldDB" id="A0AAV9A5B7"/>